<dbReference type="InterPro" id="IPR014777">
    <property type="entry name" value="4pyrrole_Mease_sub1"/>
</dbReference>
<evidence type="ECO:0000313" key="2">
    <source>
        <dbReference type="Proteomes" id="UP000199666"/>
    </source>
</evidence>
<dbReference type="AlphaFoldDB" id="A0A1I2T0C6"/>
<reference evidence="1 2" key="1">
    <citation type="submission" date="2016-10" db="EMBL/GenBank/DDBJ databases">
        <authorList>
            <person name="de Groot N.N."/>
        </authorList>
    </citation>
    <scope>NUCLEOTIDE SEQUENCE [LARGE SCALE GENOMIC DNA]</scope>
    <source>
        <strain evidence="1 2">DSM 18684</strain>
    </source>
</reference>
<gene>
    <name evidence="1" type="ORF">SAMN04489864_10131</name>
</gene>
<dbReference type="SUPFAM" id="SSF53790">
    <property type="entry name" value="Tetrapyrrole methylase"/>
    <property type="match status" value="1"/>
</dbReference>
<dbReference type="Gene3D" id="3.40.1010.10">
    <property type="entry name" value="Cobalt-precorrin-4 Transmethylase, Domain 1"/>
    <property type="match status" value="1"/>
</dbReference>
<dbReference type="GO" id="GO:0032259">
    <property type="term" value="P:methylation"/>
    <property type="evidence" value="ECO:0007669"/>
    <property type="project" value="UniProtKB-KW"/>
</dbReference>
<keyword evidence="2" id="KW-1185">Reference proteome</keyword>
<name>A0A1I2T0C6_9SPHI</name>
<dbReference type="GO" id="GO:0008168">
    <property type="term" value="F:methyltransferase activity"/>
    <property type="evidence" value="ECO:0007669"/>
    <property type="project" value="UniProtKB-KW"/>
</dbReference>
<dbReference type="PANTHER" id="PTHR46111">
    <property type="entry name" value="RIBOSOMAL RNA SMALL SUBUNIT METHYLTRANSFERASE I"/>
    <property type="match status" value="1"/>
</dbReference>
<protein>
    <submittedName>
        <fullName evidence="1">16S rRNA (Cytidine1402-2'-O)-methyltransferase</fullName>
    </submittedName>
</protein>
<dbReference type="PANTHER" id="PTHR46111:SF2">
    <property type="entry name" value="SAM-DEPENDENT METHYLTRANSFERASE"/>
    <property type="match status" value="1"/>
</dbReference>
<dbReference type="STRING" id="414048.SAMN04489864_10131"/>
<dbReference type="Gene3D" id="3.30.950.10">
    <property type="entry name" value="Methyltransferase, Cobalt-precorrin-4 Transmethylase, Domain 2"/>
    <property type="match status" value="1"/>
</dbReference>
<dbReference type="PIRSF" id="PIRSF005917">
    <property type="entry name" value="MTase_YraL"/>
    <property type="match status" value="1"/>
</dbReference>
<keyword evidence="1" id="KW-0489">Methyltransferase</keyword>
<dbReference type="Proteomes" id="UP000199666">
    <property type="component" value="Unassembled WGS sequence"/>
</dbReference>
<dbReference type="InterPro" id="IPR008189">
    <property type="entry name" value="rRNA_ssu_MeTfrase_I"/>
</dbReference>
<dbReference type="EMBL" id="FOPP01000001">
    <property type="protein sequence ID" value="SFG55661.1"/>
    <property type="molecule type" value="Genomic_DNA"/>
</dbReference>
<organism evidence="1 2">
    <name type="scientific">Pedobacter insulae</name>
    <dbReference type="NCBI Taxonomy" id="414048"/>
    <lineage>
        <taxon>Bacteria</taxon>
        <taxon>Pseudomonadati</taxon>
        <taxon>Bacteroidota</taxon>
        <taxon>Sphingobacteriia</taxon>
        <taxon>Sphingobacteriales</taxon>
        <taxon>Sphingobacteriaceae</taxon>
        <taxon>Pedobacter</taxon>
    </lineage>
</organism>
<dbReference type="InterPro" id="IPR014776">
    <property type="entry name" value="4pyrrole_Mease_sub2"/>
</dbReference>
<sequence>MCKKQSKTIPIKPYFCVIPIFFMQRGTLFLVPVPLADNAGRKSFTPFLVDTINTIKTYIVENEKTARKFLKEAGLQAPQSDLVIHDFGKHKRGNSLVPYFKELMSGVDVGLMSEAGCPGVADPGAEIVAEAHKRGIKVVPLVGPNSMLQALMASGFSGQSFAFHGYLPIDKIERAKRIKELEALSGKNRQTQLFMETPFRNNHLLEDVIKNCHGSTQLCIACNINGEEEFIKTMPIGAWKGEKIDLHKKPTVFLLFKQG</sequence>
<accession>A0A1I2T0C6</accession>
<dbReference type="InterPro" id="IPR035996">
    <property type="entry name" value="4pyrrol_Methylase_sf"/>
</dbReference>
<evidence type="ECO:0000313" key="1">
    <source>
        <dbReference type="EMBL" id="SFG55661.1"/>
    </source>
</evidence>
<proteinExistence type="predicted"/>
<dbReference type="CDD" id="cd11649">
    <property type="entry name" value="RsmI_like"/>
    <property type="match status" value="1"/>
</dbReference>
<keyword evidence="1" id="KW-0808">Transferase</keyword>